<evidence type="ECO:0000313" key="2">
    <source>
        <dbReference type="EMBL" id="SNS15652.1"/>
    </source>
</evidence>
<reference evidence="2 3" key="1">
    <citation type="submission" date="2017-06" db="EMBL/GenBank/DDBJ databases">
        <authorList>
            <person name="Kim H.J."/>
            <person name="Triplett B.A."/>
        </authorList>
    </citation>
    <scope>NUCLEOTIDE SEQUENCE [LARGE SCALE GENOMIC DNA]</scope>
    <source>
        <strain evidence="2 3">DSM 25597</strain>
    </source>
</reference>
<protein>
    <submittedName>
        <fullName evidence="2">Uncharacterized protein</fullName>
    </submittedName>
</protein>
<feature type="region of interest" description="Disordered" evidence="1">
    <location>
        <begin position="83"/>
        <end position="126"/>
    </location>
</feature>
<evidence type="ECO:0000313" key="3">
    <source>
        <dbReference type="Proteomes" id="UP000198379"/>
    </source>
</evidence>
<dbReference type="Proteomes" id="UP000198379">
    <property type="component" value="Unassembled WGS sequence"/>
</dbReference>
<dbReference type="OrthoDB" id="1453345at2"/>
<organism evidence="2 3">
    <name type="scientific">Dokdonia pacifica</name>
    <dbReference type="NCBI Taxonomy" id="1627892"/>
    <lineage>
        <taxon>Bacteria</taxon>
        <taxon>Pseudomonadati</taxon>
        <taxon>Bacteroidota</taxon>
        <taxon>Flavobacteriia</taxon>
        <taxon>Flavobacteriales</taxon>
        <taxon>Flavobacteriaceae</taxon>
        <taxon>Dokdonia</taxon>
    </lineage>
</organism>
<sequence length="126" mass="12682">MCSINFAVVPESTVDPILKINGRYRLSGEVNWILFPVTVSNPQTPDIPLIGTYDMGIQIETAGGVSAWFDTVAAFSVARSCDKGPIDTGGGDPIDTGGGDPIDTGGGGGGGGGEIIAPDDGGQAAE</sequence>
<feature type="compositionally biased region" description="Gly residues" evidence="1">
    <location>
        <begin position="87"/>
        <end position="114"/>
    </location>
</feature>
<proteinExistence type="predicted"/>
<gene>
    <name evidence="2" type="ORF">SAMN06265376_107148</name>
</gene>
<feature type="compositionally biased region" description="Low complexity" evidence="1">
    <location>
        <begin position="115"/>
        <end position="126"/>
    </location>
</feature>
<keyword evidence="3" id="KW-1185">Reference proteome</keyword>
<dbReference type="AlphaFoldDB" id="A0A239C6Y2"/>
<evidence type="ECO:0000256" key="1">
    <source>
        <dbReference type="SAM" id="MobiDB-lite"/>
    </source>
</evidence>
<dbReference type="RefSeq" id="WP_089373147.1">
    <property type="nucleotide sequence ID" value="NZ_BMEP01000004.1"/>
</dbReference>
<name>A0A239C6Y2_9FLAO</name>
<dbReference type="EMBL" id="FZNY01000007">
    <property type="protein sequence ID" value="SNS15652.1"/>
    <property type="molecule type" value="Genomic_DNA"/>
</dbReference>
<accession>A0A239C6Y2</accession>